<protein>
    <submittedName>
        <fullName evidence="2">Superoxide dismutase, copper/zinc binding domain protein</fullName>
    </submittedName>
</protein>
<organism evidence="2 3">
    <name type="scientific">Ascosphaera apis ARSEF 7405</name>
    <dbReference type="NCBI Taxonomy" id="392613"/>
    <lineage>
        <taxon>Eukaryota</taxon>
        <taxon>Fungi</taxon>
        <taxon>Dikarya</taxon>
        <taxon>Ascomycota</taxon>
        <taxon>Pezizomycotina</taxon>
        <taxon>Eurotiomycetes</taxon>
        <taxon>Eurotiomycetidae</taxon>
        <taxon>Onygenales</taxon>
        <taxon>Ascosphaeraceae</taxon>
        <taxon>Ascosphaera</taxon>
    </lineage>
</organism>
<dbReference type="Proteomes" id="UP000242877">
    <property type="component" value="Unassembled WGS sequence"/>
</dbReference>
<dbReference type="GO" id="GO:0006801">
    <property type="term" value="P:superoxide metabolic process"/>
    <property type="evidence" value="ECO:0007669"/>
    <property type="project" value="InterPro"/>
</dbReference>
<gene>
    <name evidence="2" type="ORF">AAP_00391</name>
</gene>
<name>A0A166PNZ8_9EURO</name>
<comment type="caution">
    <text evidence="2">The sequence shown here is derived from an EMBL/GenBank/DDBJ whole genome shotgun (WGS) entry which is preliminary data.</text>
</comment>
<accession>A0A166PNZ8</accession>
<reference evidence="2 3" key="1">
    <citation type="journal article" date="2016" name="Genome Biol. Evol.">
        <title>Divergent and convergent evolution of fungal pathogenicity.</title>
        <authorList>
            <person name="Shang Y."/>
            <person name="Xiao G."/>
            <person name="Zheng P."/>
            <person name="Cen K."/>
            <person name="Zhan S."/>
            <person name="Wang C."/>
        </authorList>
    </citation>
    <scope>NUCLEOTIDE SEQUENCE [LARGE SCALE GENOMIC DNA]</scope>
    <source>
        <strain evidence="2 3">ARSEF 7405</strain>
    </source>
</reference>
<evidence type="ECO:0000256" key="1">
    <source>
        <dbReference type="SAM" id="SignalP"/>
    </source>
</evidence>
<dbReference type="VEuPathDB" id="FungiDB:AAP_00391"/>
<evidence type="ECO:0000313" key="3">
    <source>
        <dbReference type="Proteomes" id="UP000242877"/>
    </source>
</evidence>
<dbReference type="AlphaFoldDB" id="A0A166PNZ8"/>
<dbReference type="EMBL" id="AZGZ01000001">
    <property type="protein sequence ID" value="KZZ98130.1"/>
    <property type="molecule type" value="Genomic_DNA"/>
</dbReference>
<sequence>MRLPSLSCLLAAAGTVAAVNAPLTFDNAGTVIYEATLLNKSTTPIRGVLTGKAGPKAMGIRFHLRFWNLPDNEYIQYRIHEGTVPSDGNCSNIGPLFDFYQAGTPNNCNVRNPATWPACAIGDLSGKHGPLPHNTYMTEYLDDFLSINTANPAFFGDKSLVMYAANGTALNCGSFRLLEGSGQPVTVPFIWPSTIHLSSTATTESVSMNLSLTSGYVEAMTTGAASDGALTTPTATNTPAPFNFTACHANQTASLALHSGGAIHYHSCIPHATHASGAIVDTAKYTGLAAMYVTDTAPLSAPAVTTTTMADTEQTLPPSVSQSGKRTQTASAHLRYPKFKHNSDSHGAAVSVYDGRKVLSGVVMAGIGALFALFY</sequence>
<feature type="signal peptide" evidence="1">
    <location>
        <begin position="1"/>
        <end position="18"/>
    </location>
</feature>
<proteinExistence type="predicted"/>
<feature type="chain" id="PRO_5007878346" evidence="1">
    <location>
        <begin position="19"/>
        <end position="375"/>
    </location>
</feature>
<dbReference type="OrthoDB" id="159229at2759"/>
<dbReference type="GO" id="GO:0046872">
    <property type="term" value="F:metal ion binding"/>
    <property type="evidence" value="ECO:0007669"/>
    <property type="project" value="InterPro"/>
</dbReference>
<dbReference type="Gene3D" id="2.60.40.200">
    <property type="entry name" value="Superoxide dismutase, copper/zinc binding domain"/>
    <property type="match status" value="1"/>
</dbReference>
<dbReference type="SUPFAM" id="SSF49329">
    <property type="entry name" value="Cu,Zn superoxide dismutase-like"/>
    <property type="match status" value="1"/>
</dbReference>
<evidence type="ECO:0000313" key="2">
    <source>
        <dbReference type="EMBL" id="KZZ98130.1"/>
    </source>
</evidence>
<keyword evidence="3" id="KW-1185">Reference proteome</keyword>
<keyword evidence="1" id="KW-0732">Signal</keyword>
<dbReference type="InterPro" id="IPR036423">
    <property type="entry name" value="SOD-like_Cu/Zn_dom_sf"/>
</dbReference>